<protein>
    <submittedName>
        <fullName evidence="1">Uncharacterized protein</fullName>
    </submittedName>
</protein>
<dbReference type="EMBL" id="JALNMJ010000001">
    <property type="protein sequence ID" value="MCK7611116.1"/>
    <property type="molecule type" value="Genomic_DNA"/>
</dbReference>
<name>A0ABT0GNV0_9HYPH</name>
<accession>A0ABT0GNV0</accession>
<dbReference type="Proteomes" id="UP001431221">
    <property type="component" value="Unassembled WGS sequence"/>
</dbReference>
<gene>
    <name evidence="1" type="ORF">M0H32_02990</name>
</gene>
<proteinExistence type="predicted"/>
<comment type="caution">
    <text evidence="1">The sequence shown here is derived from an EMBL/GenBank/DDBJ whole genome shotgun (WGS) entry which is preliminary data.</text>
</comment>
<reference evidence="1" key="1">
    <citation type="submission" date="2022-04" db="EMBL/GenBank/DDBJ databases">
        <title>Roseibium sp. CAU 1639 isolated from mud.</title>
        <authorList>
            <person name="Kim W."/>
        </authorList>
    </citation>
    <scope>NUCLEOTIDE SEQUENCE</scope>
    <source>
        <strain evidence="1">CAU 1639</strain>
    </source>
</reference>
<evidence type="ECO:0000313" key="2">
    <source>
        <dbReference type="Proteomes" id="UP001431221"/>
    </source>
</evidence>
<evidence type="ECO:0000313" key="1">
    <source>
        <dbReference type="EMBL" id="MCK7611116.1"/>
    </source>
</evidence>
<keyword evidence="2" id="KW-1185">Reference proteome</keyword>
<sequence>MEEDSAASLTGAEYSDLLEQIHRELAGLDMPCTCKSELDRTIRAIETWHRLKTRAELTREIAADYRHLAAGISFLTDLGQISTAPLSSQELRDHAESLLFLSSLASRCSGHLVALAKVAEGNPDLRDTCAGTT</sequence>
<dbReference type="RefSeq" id="WP_248150490.1">
    <property type="nucleotide sequence ID" value="NZ_JALNMJ010000001.1"/>
</dbReference>
<organism evidence="1 2">
    <name type="scientific">Roseibium sediminicola</name>
    <dbReference type="NCBI Taxonomy" id="2933272"/>
    <lineage>
        <taxon>Bacteria</taxon>
        <taxon>Pseudomonadati</taxon>
        <taxon>Pseudomonadota</taxon>
        <taxon>Alphaproteobacteria</taxon>
        <taxon>Hyphomicrobiales</taxon>
        <taxon>Stappiaceae</taxon>
        <taxon>Roseibium</taxon>
    </lineage>
</organism>